<dbReference type="Pfam" id="PF00664">
    <property type="entry name" value="ABC_membrane"/>
    <property type="match status" value="1"/>
</dbReference>
<dbReference type="EMBL" id="JYFE01000020">
    <property type="protein sequence ID" value="KIT17237.1"/>
    <property type="molecule type" value="Genomic_DNA"/>
</dbReference>
<gene>
    <name evidence="9" type="primary">apxIB_1</name>
    <name evidence="9" type="ORF">jaqu_09680</name>
</gene>
<feature type="domain" description="ABC transmembrane type-1" evidence="8">
    <location>
        <begin position="161"/>
        <end position="440"/>
    </location>
</feature>
<feature type="transmembrane region" description="Helical" evidence="6">
    <location>
        <begin position="195"/>
        <end position="212"/>
    </location>
</feature>
<sequence length="712" mass="76672">MIGTDVKKTAARPLRSASIRAAAENLLALVTQAGWFASLGQISTAMRTDGPDISGPDIAATLDRLDIPFERHPIDAKTAMEGPFPFLLVEADGTSHFVVDSHRDLGLRVGATGHRPARWIGLPQGPLLRVSITPADDAERTEEATSVAATLLGMLPHVWPMLLIAVLVNALGLITPLFVMTVYDTALPARSVETLSALAVGLGLAYAIEIIARRIRRGAIVHLVSEFEDRMGLALLRKMISLPLSTLNRTAASVLQARLRRFEGIRDAFSGPLAQAALDLPSLPVFGAVLFLIAPGIGWIALTCGVVSLLILLMIAPAQRRRDAALSKALESYRQNVEEAIEKQVEMRHEAMRDTKRAELDVGLERYLDADRSARALRQLTAFGLQALLMVSGIGACYLATRYAVQGELRLGVLVAILILVWRFLTPVQMLTSATQQAVSVAEGIRTIDGLLSLPQEKQRGVSPLPPVDIAPPIQLEQVTLRFPETAMPALLGVSLEVQAGQIIVVSGRTMSGKTCLAELVAGLHQPSAGRVLMAGRMIRQVPVDDLRERIAFCPQMPQAFPGTLRQNLRFASPLATEDELRAALGEAGVLDEIDSLPDGLSTELGRGLDPVLPDAMRHKISLAMTFLRPGPVFIFDSPTAGLAPAPAETVRTAIRRRADKGGAVLLISNDPEDLELGDRFVVLSRGRIVLNERGARGRSRVAALLDPGGHR</sequence>
<dbReference type="STRING" id="935700.jaqu_09680"/>
<feature type="transmembrane region" description="Helical" evidence="6">
    <location>
        <begin position="161"/>
        <end position="183"/>
    </location>
</feature>
<dbReference type="GO" id="GO:0005886">
    <property type="term" value="C:plasma membrane"/>
    <property type="evidence" value="ECO:0007669"/>
    <property type="project" value="UniProtKB-SubCell"/>
</dbReference>
<dbReference type="GO" id="GO:0015421">
    <property type="term" value="F:ABC-type oligopeptide transporter activity"/>
    <property type="evidence" value="ECO:0007669"/>
    <property type="project" value="TreeGrafter"/>
</dbReference>
<keyword evidence="5" id="KW-0175">Coiled coil</keyword>
<dbReference type="InterPro" id="IPR003439">
    <property type="entry name" value="ABC_transporter-like_ATP-bd"/>
</dbReference>
<feature type="transmembrane region" description="Helical" evidence="6">
    <location>
        <begin position="299"/>
        <end position="318"/>
    </location>
</feature>
<feature type="coiled-coil region" evidence="5">
    <location>
        <begin position="323"/>
        <end position="350"/>
    </location>
</feature>
<evidence type="ECO:0000313" key="9">
    <source>
        <dbReference type="EMBL" id="KIT17237.1"/>
    </source>
</evidence>
<comment type="caution">
    <text evidence="9">The sequence shown here is derived from an EMBL/GenBank/DDBJ whole genome shotgun (WGS) entry which is preliminary data.</text>
</comment>
<dbReference type="AlphaFoldDB" id="A0A0D1CR37"/>
<dbReference type="PROSITE" id="PS50893">
    <property type="entry name" value="ABC_TRANSPORTER_2"/>
    <property type="match status" value="1"/>
</dbReference>
<dbReference type="PANTHER" id="PTHR43394:SF1">
    <property type="entry name" value="ATP-BINDING CASSETTE SUB-FAMILY B MEMBER 10, MITOCHONDRIAL"/>
    <property type="match status" value="1"/>
</dbReference>
<dbReference type="InterPro" id="IPR011527">
    <property type="entry name" value="ABC1_TM_dom"/>
</dbReference>
<dbReference type="PROSITE" id="PS50929">
    <property type="entry name" value="ABC_TM1F"/>
    <property type="match status" value="1"/>
</dbReference>
<keyword evidence="10" id="KW-1185">Reference proteome</keyword>
<keyword evidence="3 6" id="KW-1133">Transmembrane helix</keyword>
<evidence type="ECO:0000256" key="4">
    <source>
        <dbReference type="ARBA" id="ARBA00023136"/>
    </source>
</evidence>
<evidence type="ECO:0000256" key="5">
    <source>
        <dbReference type="SAM" id="Coils"/>
    </source>
</evidence>
<dbReference type="SUPFAM" id="SSF52540">
    <property type="entry name" value="P-loop containing nucleoside triphosphate hydrolases"/>
    <property type="match status" value="1"/>
</dbReference>
<accession>A0A0D1CR37</accession>
<feature type="transmembrane region" description="Helical" evidence="6">
    <location>
        <begin position="380"/>
        <end position="401"/>
    </location>
</feature>
<comment type="subcellular location">
    <subcellularLocation>
        <location evidence="1">Cell membrane</location>
        <topology evidence="1">Multi-pass membrane protein</topology>
    </subcellularLocation>
</comment>
<dbReference type="InterPro" id="IPR027417">
    <property type="entry name" value="P-loop_NTPase"/>
</dbReference>
<dbReference type="GO" id="GO:0005524">
    <property type="term" value="F:ATP binding"/>
    <property type="evidence" value="ECO:0007669"/>
    <property type="project" value="InterPro"/>
</dbReference>
<feature type="transmembrane region" description="Helical" evidence="6">
    <location>
        <begin position="407"/>
        <end position="425"/>
    </location>
</feature>
<feature type="transmembrane region" description="Helical" evidence="6">
    <location>
        <begin position="268"/>
        <end position="293"/>
    </location>
</feature>
<dbReference type="Gene3D" id="3.40.50.300">
    <property type="entry name" value="P-loop containing nucleotide triphosphate hydrolases"/>
    <property type="match status" value="1"/>
</dbReference>
<protein>
    <submittedName>
        <fullName evidence="9">ApxIB_1 protein</fullName>
    </submittedName>
</protein>
<proteinExistence type="predicted"/>
<evidence type="ECO:0000259" key="7">
    <source>
        <dbReference type="PROSITE" id="PS50893"/>
    </source>
</evidence>
<dbReference type="Gene3D" id="1.20.1560.10">
    <property type="entry name" value="ABC transporter type 1, transmembrane domain"/>
    <property type="match status" value="1"/>
</dbReference>
<dbReference type="GO" id="GO:0016887">
    <property type="term" value="F:ATP hydrolysis activity"/>
    <property type="evidence" value="ECO:0007669"/>
    <property type="project" value="InterPro"/>
</dbReference>
<dbReference type="OrthoDB" id="5288404at2"/>
<keyword evidence="2 6" id="KW-0812">Transmembrane</keyword>
<evidence type="ECO:0000256" key="3">
    <source>
        <dbReference type="ARBA" id="ARBA00022989"/>
    </source>
</evidence>
<feature type="domain" description="ABC transporter" evidence="7">
    <location>
        <begin position="474"/>
        <end position="711"/>
    </location>
</feature>
<name>A0A0D1CR37_9RHOB</name>
<dbReference type="SUPFAM" id="SSF90123">
    <property type="entry name" value="ABC transporter transmembrane region"/>
    <property type="match status" value="1"/>
</dbReference>
<dbReference type="PANTHER" id="PTHR43394">
    <property type="entry name" value="ATP-DEPENDENT PERMEASE MDL1, MITOCHONDRIAL"/>
    <property type="match status" value="1"/>
</dbReference>
<reference evidence="9 10" key="1">
    <citation type="submission" date="2015-02" db="EMBL/GenBank/DDBJ databases">
        <title>Genome Sequence of Jannaschia aquimarina DSM28248, a member of the Roseobacter clade.</title>
        <authorList>
            <person name="Voget S."/>
            <person name="Daniel R."/>
        </authorList>
    </citation>
    <scope>NUCLEOTIDE SEQUENCE [LARGE SCALE GENOMIC DNA]</scope>
    <source>
        <strain evidence="9 10">GSW-M26</strain>
    </source>
</reference>
<evidence type="ECO:0000259" key="8">
    <source>
        <dbReference type="PROSITE" id="PS50929"/>
    </source>
</evidence>
<organism evidence="9 10">
    <name type="scientific">Jannaschia aquimarina</name>
    <dbReference type="NCBI Taxonomy" id="935700"/>
    <lineage>
        <taxon>Bacteria</taxon>
        <taxon>Pseudomonadati</taxon>
        <taxon>Pseudomonadota</taxon>
        <taxon>Alphaproteobacteria</taxon>
        <taxon>Rhodobacterales</taxon>
        <taxon>Roseobacteraceae</taxon>
        <taxon>Jannaschia</taxon>
    </lineage>
</organism>
<evidence type="ECO:0000313" key="10">
    <source>
        <dbReference type="Proteomes" id="UP000032232"/>
    </source>
</evidence>
<evidence type="ECO:0000256" key="6">
    <source>
        <dbReference type="SAM" id="Phobius"/>
    </source>
</evidence>
<keyword evidence="4 6" id="KW-0472">Membrane</keyword>
<evidence type="ECO:0000256" key="1">
    <source>
        <dbReference type="ARBA" id="ARBA00004651"/>
    </source>
</evidence>
<evidence type="ECO:0000256" key="2">
    <source>
        <dbReference type="ARBA" id="ARBA00022692"/>
    </source>
</evidence>
<dbReference type="PATRIC" id="fig|935700.4.peg.1011"/>
<dbReference type="Proteomes" id="UP000032232">
    <property type="component" value="Unassembled WGS sequence"/>
</dbReference>
<dbReference type="RefSeq" id="WP_043917809.1">
    <property type="nucleotide sequence ID" value="NZ_FZPF01000007.1"/>
</dbReference>
<dbReference type="Pfam" id="PF00005">
    <property type="entry name" value="ABC_tran"/>
    <property type="match status" value="1"/>
</dbReference>
<dbReference type="InterPro" id="IPR036640">
    <property type="entry name" value="ABC1_TM_sf"/>
</dbReference>
<dbReference type="InterPro" id="IPR039421">
    <property type="entry name" value="Type_1_exporter"/>
</dbReference>